<gene>
    <name evidence="3" type="ORF">I41_06600</name>
</gene>
<keyword evidence="4" id="KW-1185">Reference proteome</keyword>
<feature type="chain" id="PRO_5021748096" description="EF-hand domain-containing protein" evidence="1">
    <location>
        <begin position="29"/>
        <end position="207"/>
    </location>
</feature>
<name>A0A517TT26_9BACT</name>
<dbReference type="PROSITE" id="PS00018">
    <property type="entry name" value="EF_HAND_1"/>
    <property type="match status" value="2"/>
</dbReference>
<reference evidence="3 4" key="1">
    <citation type="submission" date="2019-02" db="EMBL/GenBank/DDBJ databases">
        <title>Deep-cultivation of Planctomycetes and their phenomic and genomic characterization uncovers novel biology.</title>
        <authorList>
            <person name="Wiegand S."/>
            <person name="Jogler M."/>
            <person name="Boedeker C."/>
            <person name="Pinto D."/>
            <person name="Vollmers J."/>
            <person name="Rivas-Marin E."/>
            <person name="Kohn T."/>
            <person name="Peeters S.H."/>
            <person name="Heuer A."/>
            <person name="Rast P."/>
            <person name="Oberbeckmann S."/>
            <person name="Bunk B."/>
            <person name="Jeske O."/>
            <person name="Meyerdierks A."/>
            <person name="Storesund J.E."/>
            <person name="Kallscheuer N."/>
            <person name="Luecker S."/>
            <person name="Lage O.M."/>
            <person name="Pohl T."/>
            <person name="Merkel B.J."/>
            <person name="Hornburger P."/>
            <person name="Mueller R.-W."/>
            <person name="Bruemmer F."/>
            <person name="Labrenz M."/>
            <person name="Spormann A.M."/>
            <person name="Op den Camp H."/>
            <person name="Overmann J."/>
            <person name="Amann R."/>
            <person name="Jetten M.S.M."/>
            <person name="Mascher T."/>
            <person name="Medema M.H."/>
            <person name="Devos D.P."/>
            <person name="Kaster A.-K."/>
            <person name="Ovreas L."/>
            <person name="Rohde M."/>
            <person name="Galperin M.Y."/>
            <person name="Jogler C."/>
        </authorList>
    </citation>
    <scope>NUCLEOTIDE SEQUENCE [LARGE SCALE GENOMIC DNA]</scope>
    <source>
        <strain evidence="3 4">I41</strain>
    </source>
</reference>
<evidence type="ECO:0000256" key="1">
    <source>
        <dbReference type="SAM" id="SignalP"/>
    </source>
</evidence>
<dbReference type="Gene3D" id="1.10.238.10">
    <property type="entry name" value="EF-hand"/>
    <property type="match status" value="1"/>
</dbReference>
<feature type="signal peptide" evidence="1">
    <location>
        <begin position="1"/>
        <end position="28"/>
    </location>
</feature>
<evidence type="ECO:0000313" key="4">
    <source>
        <dbReference type="Proteomes" id="UP000317909"/>
    </source>
</evidence>
<dbReference type="RefSeq" id="WP_145430823.1">
    <property type="nucleotide sequence ID" value="NZ_CP036339.1"/>
</dbReference>
<protein>
    <recommendedName>
        <fullName evidence="2">EF-hand domain-containing protein</fullName>
    </recommendedName>
</protein>
<sequence precursor="true">MTTPAKRFRIPARMCLLTALGCAGGPSAVEVPEVDPATAAAAAIKTYDANGDGALGPDELANCPAMLAKLAAYDVDQSGSVEQAEIAARLGELFKHNPGATQLNCAVIYQGRPLADAEVVFEPEAYLGGEIQAARGVTDAAGVAAMAIPTEFLPEHLHRLKALHYGTFKVRITHPKIALPSRYNTATELGYETESGNPNVQFVLADK</sequence>
<dbReference type="SUPFAM" id="SSF47473">
    <property type="entry name" value="EF-hand"/>
    <property type="match status" value="1"/>
</dbReference>
<dbReference type="KEGG" id="llh:I41_06600"/>
<dbReference type="InterPro" id="IPR002048">
    <property type="entry name" value="EF_hand_dom"/>
</dbReference>
<dbReference type="EMBL" id="CP036339">
    <property type="protein sequence ID" value="QDT71502.1"/>
    <property type="molecule type" value="Genomic_DNA"/>
</dbReference>
<dbReference type="InterPro" id="IPR018247">
    <property type="entry name" value="EF_Hand_1_Ca_BS"/>
</dbReference>
<dbReference type="GO" id="GO:0005509">
    <property type="term" value="F:calcium ion binding"/>
    <property type="evidence" value="ECO:0007669"/>
    <property type="project" value="InterPro"/>
</dbReference>
<dbReference type="Proteomes" id="UP000317909">
    <property type="component" value="Chromosome"/>
</dbReference>
<dbReference type="AlphaFoldDB" id="A0A517TT26"/>
<feature type="domain" description="EF-hand" evidence="2">
    <location>
        <begin position="35"/>
        <end position="70"/>
    </location>
</feature>
<dbReference type="PROSITE" id="PS50222">
    <property type="entry name" value="EF_HAND_2"/>
    <property type="match status" value="1"/>
</dbReference>
<organism evidence="3 4">
    <name type="scientific">Lacipirellula limnantheis</name>
    <dbReference type="NCBI Taxonomy" id="2528024"/>
    <lineage>
        <taxon>Bacteria</taxon>
        <taxon>Pseudomonadati</taxon>
        <taxon>Planctomycetota</taxon>
        <taxon>Planctomycetia</taxon>
        <taxon>Pirellulales</taxon>
        <taxon>Lacipirellulaceae</taxon>
        <taxon>Lacipirellula</taxon>
    </lineage>
</organism>
<evidence type="ECO:0000259" key="2">
    <source>
        <dbReference type="PROSITE" id="PS50222"/>
    </source>
</evidence>
<dbReference type="InterPro" id="IPR011992">
    <property type="entry name" value="EF-hand-dom_pair"/>
</dbReference>
<proteinExistence type="predicted"/>
<dbReference type="OrthoDB" id="263481at2"/>
<keyword evidence="1" id="KW-0732">Signal</keyword>
<evidence type="ECO:0000313" key="3">
    <source>
        <dbReference type="EMBL" id="QDT71502.1"/>
    </source>
</evidence>
<accession>A0A517TT26</accession>